<evidence type="ECO:0000313" key="24">
    <source>
        <dbReference type="Proteomes" id="UP001203212"/>
    </source>
</evidence>
<dbReference type="PIRSF" id="PIRSF037149">
    <property type="entry name" value="NirB"/>
    <property type="match status" value="1"/>
</dbReference>
<comment type="caution">
    <text evidence="23">The sequence shown here is derived from an EMBL/GenBank/DDBJ whole genome shotgun (WGS) entry which is preliminary data.</text>
</comment>
<evidence type="ECO:0000256" key="12">
    <source>
        <dbReference type="ARBA" id="ARBA00023002"/>
    </source>
</evidence>
<keyword evidence="13" id="KW-0408">Iron</keyword>
<dbReference type="InterPro" id="IPR045854">
    <property type="entry name" value="NO2/SO3_Rdtase_4Fe4S_sf"/>
</dbReference>
<dbReference type="PRINTS" id="PR00368">
    <property type="entry name" value="FADPNR"/>
</dbReference>
<dbReference type="InterPro" id="IPR052034">
    <property type="entry name" value="NasD-like"/>
</dbReference>
<comment type="similarity">
    <text evidence="5">Belongs to the nitrite and sulfite reductase 4Fe-4S domain family.</text>
</comment>
<evidence type="ECO:0000256" key="13">
    <source>
        <dbReference type="ARBA" id="ARBA00023004"/>
    </source>
</evidence>
<evidence type="ECO:0000256" key="2">
    <source>
        <dbReference type="ARBA" id="ARBA00001966"/>
    </source>
</evidence>
<evidence type="ECO:0000256" key="15">
    <source>
        <dbReference type="ARBA" id="ARBA00023063"/>
    </source>
</evidence>
<evidence type="ECO:0000256" key="5">
    <source>
        <dbReference type="ARBA" id="ARBA00010429"/>
    </source>
</evidence>
<keyword evidence="12" id="KW-0560">Oxidoreductase</keyword>
<organism evidence="23 24">
    <name type="scientific">Shewanella aestuarii</name>
    <dbReference type="NCBI Taxonomy" id="1028752"/>
    <lineage>
        <taxon>Bacteria</taxon>
        <taxon>Pseudomonadati</taxon>
        <taxon>Pseudomonadota</taxon>
        <taxon>Gammaproteobacteria</taxon>
        <taxon>Alteromonadales</taxon>
        <taxon>Shewanellaceae</taxon>
        <taxon>Shewanella</taxon>
    </lineage>
</organism>
<name>A0ABT0L4S2_9GAMM</name>
<dbReference type="SUPFAM" id="SSF55124">
    <property type="entry name" value="Nitrite/Sulfite reductase N-terminal domain-like"/>
    <property type="match status" value="1"/>
</dbReference>
<dbReference type="Gene3D" id="3.30.413.10">
    <property type="entry name" value="Sulfite Reductase Hemoprotein, domain 1"/>
    <property type="match status" value="1"/>
</dbReference>
<feature type="domain" description="BFD-like [2Fe-2S]-binding" evidence="20">
    <location>
        <begin position="421"/>
        <end position="469"/>
    </location>
</feature>
<keyword evidence="11 17" id="KW-0274">FAD</keyword>
<feature type="domain" description="FAD/NAD(P)-binding" evidence="21">
    <location>
        <begin position="7"/>
        <end position="301"/>
    </location>
</feature>
<dbReference type="InterPro" id="IPR006066">
    <property type="entry name" value="NO2/SO3_Rdtase_FeS/sirohaem_BS"/>
</dbReference>
<evidence type="ECO:0000256" key="14">
    <source>
        <dbReference type="ARBA" id="ARBA00023014"/>
    </source>
</evidence>
<keyword evidence="14" id="KW-0411">Iron-sulfur</keyword>
<evidence type="ECO:0000259" key="21">
    <source>
        <dbReference type="Pfam" id="PF07992"/>
    </source>
</evidence>
<dbReference type="InterPro" id="IPR006067">
    <property type="entry name" value="NO2/SO3_Rdtase_4Fe4S_dom"/>
</dbReference>
<dbReference type="InterPro" id="IPR007419">
    <property type="entry name" value="BFD-like_2Fe2S-bd_dom"/>
</dbReference>
<keyword evidence="7" id="KW-0349">Heme</keyword>
<dbReference type="PRINTS" id="PR00411">
    <property type="entry name" value="PNDRDTASEI"/>
</dbReference>
<feature type="domain" description="NADH-rubredoxin oxidoreductase C-terminal" evidence="22">
    <location>
        <begin position="326"/>
        <end position="390"/>
    </location>
</feature>
<dbReference type="InterPro" id="IPR017121">
    <property type="entry name" value="Nitrite_Rdtase_lsu"/>
</dbReference>
<keyword evidence="24" id="KW-1185">Reference proteome</keyword>
<protein>
    <submittedName>
        <fullName evidence="23">Nitrite reductase large subunit NirB</fullName>
    </submittedName>
</protein>
<evidence type="ECO:0000256" key="11">
    <source>
        <dbReference type="ARBA" id="ARBA00022827"/>
    </source>
</evidence>
<dbReference type="Pfam" id="PF04324">
    <property type="entry name" value="Fer2_BFD"/>
    <property type="match status" value="1"/>
</dbReference>
<gene>
    <name evidence="23" type="primary">nirB</name>
    <name evidence="23" type="ORF">L2689_15875</name>
</gene>
<evidence type="ECO:0000256" key="4">
    <source>
        <dbReference type="ARBA" id="ARBA00005096"/>
    </source>
</evidence>
<dbReference type="EMBL" id="JAKILK010000014">
    <property type="protein sequence ID" value="MCL1118709.1"/>
    <property type="molecule type" value="Genomic_DNA"/>
</dbReference>
<dbReference type="RefSeq" id="WP_188839317.1">
    <property type="nucleotide sequence ID" value="NZ_BMOT01000001.1"/>
</dbReference>
<sequence>MAVTKPKLMVVGNGMVGHHFIEQLCSQGLNKHFDVHVFGEEPRPAYDRVQLSKYFETNSADALMLTSAQDYADWGITLHLNTQIIAIDTKTKTLTSAQGEVYEYQRLVLSTGSFPFVPPIKGNDRAQCLVYRTIEDLEAIQASAKNSKIGVVVGGGLLGLEAANAMQQLGVKTHVVEFAPQLMPVQLNDKAGQLLCSKIEQLGVSVHTSKATTAIIDGETALHRMTFSDESYLETDMIVFSAGIRPQDALARGANIAIGERGGIVINDYCLTSALDVYAIGECALWEQMIFGLVAPGYQMARVAASHIASSVFSTTAASFKGADMSTKLKLLGVDVAAIGASRGFDNAQFVELSDNQAGIYKKLWLDESGKFLKGAVLIGDNNDYSRLLDTYLSQDEIQGSAVALLLTGAESETDLKDSSIVCSCHQVTKGDIVNAVKTGNHKMADIKSCTRAASGCGGCAPLVQKIIDHTLQAEGLDFNSGICAHFDHNRQGLYHICQVEDIHDFETLISQHGKPSADGHLYGCDICKPAAASIFASLKNHYVLDQDKGHVQLQDTNDAYLGNLQKDGSYSVVPRVAGGEITPKKLIAMGEIAQEYDLYTKITGGQRIDMFGAKLSQLPEIWRKLIDAGFETGHAYGKSLRTVKSCVGSTWCRYGVQDSVGLAIDLENRYKGLRSPHKIKFAVSGCTRECAEAQSKDIGVIASDKGWNLYVAGNGGMRPRHGDLFATDLSTAELYKYIDRILMFYIKTADKLQRTSTWMESLEGGLPYLQSIVIDDALAINAELEKQMDHIVGTYQCEWQTSLERPAFLARFNEFVNPDAAPATEFNTYKRIREQRFPALNQQEANKTGAGTIAIKDVTDEKQNVSEEVVV</sequence>
<evidence type="ECO:0000256" key="6">
    <source>
        <dbReference type="ARBA" id="ARBA00022485"/>
    </source>
</evidence>
<evidence type="ECO:0000256" key="17">
    <source>
        <dbReference type="PIRNR" id="PIRNR037149"/>
    </source>
</evidence>
<dbReference type="Pfam" id="PF03460">
    <property type="entry name" value="NIR_SIR_ferr"/>
    <property type="match status" value="1"/>
</dbReference>
<evidence type="ECO:0000256" key="16">
    <source>
        <dbReference type="ARBA" id="ARBA00034078"/>
    </source>
</evidence>
<evidence type="ECO:0000256" key="3">
    <source>
        <dbReference type="ARBA" id="ARBA00001974"/>
    </source>
</evidence>
<feature type="domain" description="Nitrite/sulphite reductase 4Fe-4S" evidence="18">
    <location>
        <begin position="638"/>
        <end position="762"/>
    </location>
</feature>
<evidence type="ECO:0000256" key="7">
    <source>
        <dbReference type="ARBA" id="ARBA00022617"/>
    </source>
</evidence>
<dbReference type="Gene3D" id="1.10.10.1100">
    <property type="entry name" value="BFD-like [2Fe-2S]-binding domain"/>
    <property type="match status" value="1"/>
</dbReference>
<accession>A0ABT0L4S2</accession>
<dbReference type="SUPFAM" id="SSF51905">
    <property type="entry name" value="FAD/NAD(P)-binding domain"/>
    <property type="match status" value="2"/>
</dbReference>
<dbReference type="InterPro" id="IPR041854">
    <property type="entry name" value="BFD-like_2Fe2S-bd_dom_sf"/>
</dbReference>
<comment type="pathway">
    <text evidence="4">Nitrogen metabolism; nitrate reduction (assimilation).</text>
</comment>
<dbReference type="Pfam" id="PF18267">
    <property type="entry name" value="Rubredoxin_C"/>
    <property type="match status" value="1"/>
</dbReference>
<dbReference type="InterPro" id="IPR012744">
    <property type="entry name" value="Nitri_red_NirB"/>
</dbReference>
<dbReference type="NCBIfam" id="NF011565">
    <property type="entry name" value="PRK14989.1"/>
    <property type="match status" value="1"/>
</dbReference>
<keyword evidence="9" id="KW-0001">2Fe-2S</keyword>
<dbReference type="Proteomes" id="UP001203212">
    <property type="component" value="Unassembled WGS sequence"/>
</dbReference>
<dbReference type="Pfam" id="PF01077">
    <property type="entry name" value="NIR_SIR"/>
    <property type="match status" value="1"/>
</dbReference>
<dbReference type="Pfam" id="PF07992">
    <property type="entry name" value="Pyr_redox_2"/>
    <property type="match status" value="1"/>
</dbReference>
<dbReference type="PANTHER" id="PTHR43809:SF1">
    <property type="entry name" value="NITRITE REDUCTASE (NADH) LARGE SUBUNIT"/>
    <property type="match status" value="1"/>
</dbReference>
<keyword evidence="10" id="KW-0479">Metal-binding</keyword>
<dbReference type="PROSITE" id="PS00365">
    <property type="entry name" value="NIR_SIR"/>
    <property type="match status" value="1"/>
</dbReference>
<comment type="cofactor">
    <cofactor evidence="3 17">
        <name>FAD</name>
        <dbReference type="ChEBI" id="CHEBI:57692"/>
    </cofactor>
</comment>
<evidence type="ECO:0000256" key="8">
    <source>
        <dbReference type="ARBA" id="ARBA00022630"/>
    </source>
</evidence>
<evidence type="ECO:0000259" key="20">
    <source>
        <dbReference type="Pfam" id="PF04324"/>
    </source>
</evidence>
<dbReference type="NCBIfam" id="TIGR02374">
    <property type="entry name" value="nitri_red_nirB"/>
    <property type="match status" value="1"/>
</dbReference>
<evidence type="ECO:0000256" key="1">
    <source>
        <dbReference type="ARBA" id="ARBA00001929"/>
    </source>
</evidence>
<dbReference type="SUPFAM" id="SSF56014">
    <property type="entry name" value="Nitrite and sulphite reductase 4Fe-4S domain-like"/>
    <property type="match status" value="1"/>
</dbReference>
<dbReference type="Gene3D" id="3.50.50.60">
    <property type="entry name" value="FAD/NAD(P)-binding domain"/>
    <property type="match status" value="2"/>
</dbReference>
<comment type="cofactor">
    <cofactor evidence="1">
        <name>siroheme</name>
        <dbReference type="ChEBI" id="CHEBI:60052"/>
    </cofactor>
</comment>
<dbReference type="InterPro" id="IPR016156">
    <property type="entry name" value="FAD/NAD-linked_Rdtase_dimer_sf"/>
</dbReference>
<evidence type="ECO:0000313" key="23">
    <source>
        <dbReference type="EMBL" id="MCL1118709.1"/>
    </source>
</evidence>
<dbReference type="InterPro" id="IPR005117">
    <property type="entry name" value="NiRdtase/SiRdtase_haem-b_fer"/>
</dbReference>
<proteinExistence type="inferred from homology"/>
<comment type="cofactor">
    <cofactor evidence="16">
        <name>[2Fe-2S] cluster</name>
        <dbReference type="ChEBI" id="CHEBI:190135"/>
    </cofactor>
</comment>
<feature type="domain" description="Nitrite/Sulfite reductase ferredoxin-like" evidence="19">
    <location>
        <begin position="566"/>
        <end position="627"/>
    </location>
</feature>
<keyword evidence="8 17" id="KW-0285">Flavoprotein</keyword>
<dbReference type="InterPro" id="IPR036188">
    <property type="entry name" value="FAD/NAD-bd_sf"/>
</dbReference>
<evidence type="ECO:0000256" key="10">
    <source>
        <dbReference type="ARBA" id="ARBA00022723"/>
    </source>
</evidence>
<dbReference type="PANTHER" id="PTHR43809">
    <property type="entry name" value="NITRITE REDUCTASE (NADH) LARGE SUBUNIT"/>
    <property type="match status" value="1"/>
</dbReference>
<reference evidence="23 24" key="1">
    <citation type="submission" date="2022-01" db="EMBL/GenBank/DDBJ databases">
        <title>Whole genome-based taxonomy of the Shewanellaceae.</title>
        <authorList>
            <person name="Martin-Rodriguez A.J."/>
        </authorList>
    </citation>
    <scope>NUCLEOTIDE SEQUENCE [LARGE SCALE GENOMIC DNA]</scope>
    <source>
        <strain evidence="23 24">JCM 17801</strain>
    </source>
</reference>
<evidence type="ECO:0000259" key="22">
    <source>
        <dbReference type="Pfam" id="PF18267"/>
    </source>
</evidence>
<keyword evidence="15 17" id="KW-0534">Nitrate assimilation</keyword>
<evidence type="ECO:0000259" key="18">
    <source>
        <dbReference type="Pfam" id="PF01077"/>
    </source>
</evidence>
<dbReference type="InterPro" id="IPR023753">
    <property type="entry name" value="FAD/NAD-binding_dom"/>
</dbReference>
<keyword evidence="6" id="KW-0004">4Fe-4S</keyword>
<evidence type="ECO:0000256" key="9">
    <source>
        <dbReference type="ARBA" id="ARBA00022714"/>
    </source>
</evidence>
<dbReference type="InterPro" id="IPR041575">
    <property type="entry name" value="Rubredoxin_C"/>
</dbReference>
<dbReference type="InterPro" id="IPR036136">
    <property type="entry name" value="Nit/Sulf_reduc_fer-like_dom_sf"/>
</dbReference>
<dbReference type="Gene3D" id="3.30.390.30">
    <property type="match status" value="1"/>
</dbReference>
<dbReference type="PRINTS" id="PR00397">
    <property type="entry name" value="SIROHAEM"/>
</dbReference>
<comment type="cofactor">
    <cofactor evidence="2">
        <name>[4Fe-4S] cluster</name>
        <dbReference type="ChEBI" id="CHEBI:49883"/>
    </cofactor>
</comment>
<evidence type="ECO:0000259" key="19">
    <source>
        <dbReference type="Pfam" id="PF03460"/>
    </source>
</evidence>